<reference evidence="9 10" key="1">
    <citation type="submission" date="2016-08" db="EMBL/GenBank/DDBJ databases">
        <authorList>
            <person name="Seilhamer J.J."/>
        </authorList>
    </citation>
    <scope>NUCLEOTIDE SEQUENCE [LARGE SCALE GENOMIC DNA]</scope>
    <source>
        <strain evidence="9 10">CFBP4641</strain>
    </source>
</reference>
<dbReference type="Pfam" id="PF02687">
    <property type="entry name" value="FtsX"/>
    <property type="match status" value="1"/>
</dbReference>
<organism evidence="9 10">
    <name type="scientific">Xanthomonas sacchari</name>
    <dbReference type="NCBI Taxonomy" id="56458"/>
    <lineage>
        <taxon>Bacteria</taxon>
        <taxon>Pseudomonadati</taxon>
        <taxon>Pseudomonadota</taxon>
        <taxon>Gammaproteobacteria</taxon>
        <taxon>Lysobacterales</taxon>
        <taxon>Lysobacteraceae</taxon>
        <taxon>Xanthomonas</taxon>
    </lineage>
</organism>
<feature type="transmembrane region" description="Helical" evidence="6">
    <location>
        <begin position="314"/>
        <end position="337"/>
    </location>
</feature>
<dbReference type="GO" id="GO:0005524">
    <property type="term" value="F:ATP binding"/>
    <property type="evidence" value="ECO:0007669"/>
    <property type="project" value="UniProtKB-KW"/>
</dbReference>
<evidence type="ECO:0000256" key="6">
    <source>
        <dbReference type="SAM" id="Phobius"/>
    </source>
</evidence>
<dbReference type="AlphaFoldDB" id="A0A2P5Z717"/>
<accession>A0A2P5Z717</accession>
<dbReference type="GO" id="GO:0022857">
    <property type="term" value="F:transmembrane transporter activity"/>
    <property type="evidence" value="ECO:0007669"/>
    <property type="project" value="TreeGrafter"/>
</dbReference>
<gene>
    <name evidence="9" type="ORF">XsacCFBP4641_03570</name>
</gene>
<evidence type="ECO:0000256" key="3">
    <source>
        <dbReference type="ARBA" id="ARBA00022692"/>
    </source>
</evidence>
<keyword evidence="4 6" id="KW-1133">Transmembrane helix</keyword>
<evidence type="ECO:0000256" key="5">
    <source>
        <dbReference type="ARBA" id="ARBA00023136"/>
    </source>
</evidence>
<feature type="transmembrane region" description="Helical" evidence="6">
    <location>
        <begin position="360"/>
        <end position="384"/>
    </location>
</feature>
<comment type="caution">
    <text evidence="9">The sequence shown here is derived from an EMBL/GenBank/DDBJ whole genome shotgun (WGS) entry which is preliminary data.</text>
</comment>
<dbReference type="InterPro" id="IPR025857">
    <property type="entry name" value="MacB_PCD"/>
</dbReference>
<evidence type="ECO:0000259" key="7">
    <source>
        <dbReference type="Pfam" id="PF02687"/>
    </source>
</evidence>
<evidence type="ECO:0000259" key="8">
    <source>
        <dbReference type="Pfam" id="PF12704"/>
    </source>
</evidence>
<dbReference type="RefSeq" id="WP_010341895.1">
    <property type="nucleotide sequence ID" value="NZ_CP132343.1"/>
</dbReference>
<keyword evidence="3 6" id="KW-0812">Transmembrane</keyword>
<feature type="domain" description="ABC3 transporter permease C-terminal" evidence="7">
    <location>
        <begin position="316"/>
        <end position="430"/>
    </location>
</feature>
<dbReference type="PANTHER" id="PTHR30572:SF18">
    <property type="entry name" value="ABC-TYPE MACROLIDE FAMILY EXPORT SYSTEM PERMEASE COMPONENT 2"/>
    <property type="match status" value="1"/>
</dbReference>
<dbReference type="Proteomes" id="UP000247346">
    <property type="component" value="Unassembled WGS sequence"/>
</dbReference>
<dbReference type="Pfam" id="PF12704">
    <property type="entry name" value="MacB_PCD"/>
    <property type="match status" value="1"/>
</dbReference>
<sequence>MFGYYFDLALRSFKRNRMLTALMVLAIALGIGASMTTLTVFYILSGDPLPGRSQTLFYPQLDPADKENFMPGEEPEDQMTRYDAETLLRQARGDRQAVMKRGSVVVRPERVELGSFSVDARYTSGDFFPMFATPFLYGNAWSKSEDDSRSRIVVIAKSLNDKLFGGSNSVGKSVWLSQNEFRIVGVLNDWRPIPKFYDPYGSLYGETEQVFIPFSTSRDLKMDASGRMHCWGGDDLEEEPEGTTGVNAPCAWLQYWVQLDSPEKVAAYRQYLINYSNQQRAAGRYQRPTNVRLRSLMEWLDYKKVVPSDVRLQVWLAFGFLVVCLLNTSGLLLAKFLRRSSEIAVRRALGASHRTIFSQYLVEAGVIGLAGGVLGLGFALLGLWAVRQRSASYAELAQLDPAMLIVTFVLAIGTSVLAGLLPAFRACQIAPAIQLKTD</sequence>
<dbReference type="InterPro" id="IPR050250">
    <property type="entry name" value="Macrolide_Exporter_MacB"/>
</dbReference>
<keyword evidence="9" id="KW-0547">Nucleotide-binding</keyword>
<evidence type="ECO:0000313" key="9">
    <source>
        <dbReference type="EMBL" id="PPU84164.1"/>
    </source>
</evidence>
<evidence type="ECO:0000256" key="2">
    <source>
        <dbReference type="ARBA" id="ARBA00022475"/>
    </source>
</evidence>
<dbReference type="GeneID" id="93879217"/>
<comment type="subcellular location">
    <subcellularLocation>
        <location evidence="1">Cell membrane</location>
        <topology evidence="1">Multi-pass membrane protein</topology>
    </subcellularLocation>
</comment>
<dbReference type="PANTHER" id="PTHR30572">
    <property type="entry name" value="MEMBRANE COMPONENT OF TRANSPORTER-RELATED"/>
    <property type="match status" value="1"/>
</dbReference>
<keyword evidence="5 6" id="KW-0472">Membrane</keyword>
<dbReference type="GO" id="GO:0005886">
    <property type="term" value="C:plasma membrane"/>
    <property type="evidence" value="ECO:0007669"/>
    <property type="project" value="UniProtKB-SubCell"/>
</dbReference>
<feature type="transmembrane region" description="Helical" evidence="6">
    <location>
        <begin position="404"/>
        <end position="424"/>
    </location>
</feature>
<keyword evidence="2" id="KW-1003">Cell membrane</keyword>
<keyword evidence="9" id="KW-0067">ATP-binding</keyword>
<dbReference type="OrthoDB" id="8735006at2"/>
<proteinExistence type="predicted"/>
<protein>
    <submittedName>
        <fullName evidence="9">ABC transporter ATP-binding protein</fullName>
    </submittedName>
</protein>
<evidence type="ECO:0000256" key="4">
    <source>
        <dbReference type="ARBA" id="ARBA00022989"/>
    </source>
</evidence>
<name>A0A2P5Z717_9XANT</name>
<dbReference type="InterPro" id="IPR003838">
    <property type="entry name" value="ABC3_permease_C"/>
</dbReference>
<feature type="domain" description="MacB-like periplasmic core" evidence="8">
    <location>
        <begin position="20"/>
        <end position="272"/>
    </location>
</feature>
<evidence type="ECO:0000256" key="1">
    <source>
        <dbReference type="ARBA" id="ARBA00004651"/>
    </source>
</evidence>
<feature type="transmembrane region" description="Helical" evidence="6">
    <location>
        <begin position="21"/>
        <end position="44"/>
    </location>
</feature>
<evidence type="ECO:0000313" key="10">
    <source>
        <dbReference type="Proteomes" id="UP000247346"/>
    </source>
</evidence>
<dbReference type="EMBL" id="MDEK01000003">
    <property type="protein sequence ID" value="PPU84164.1"/>
    <property type="molecule type" value="Genomic_DNA"/>
</dbReference>